<evidence type="ECO:0000256" key="1">
    <source>
        <dbReference type="ARBA" id="ARBA00004141"/>
    </source>
</evidence>
<sequence>MQTQNKLANFWIRFLSGIIDLVIIFAFIILISYAVFVNDDVTKNIIIWKYYLWYFLIIVTIFLLKIILPLFNKNQTIGQKFCKIKIVFLEPANTFKQRLIQQIKKETLTTLIWIILFIISACCLIPSIALKLVQSNTSKNPIKITDSNYWIWWEQFLISIPILFSNINTLLSFVLIISIARRKKVGINDLFSKSRTVWVYKKEDKNQDLIYRIEPELISFKKIIWMESEQNELR</sequence>
<evidence type="ECO:0000256" key="4">
    <source>
        <dbReference type="ARBA" id="ARBA00023136"/>
    </source>
</evidence>
<dbReference type="GO" id="GO:0016020">
    <property type="term" value="C:membrane"/>
    <property type="evidence" value="ECO:0007669"/>
    <property type="project" value="UniProtKB-SubCell"/>
</dbReference>
<dbReference type="RefSeq" id="WP_013302098.1">
    <property type="nucleotide sequence ID" value="NC_019552.1"/>
</dbReference>
<proteinExistence type="predicted"/>
<dbReference type="EMBL" id="CP003914">
    <property type="protein sequence ID" value="AFX74226.1"/>
    <property type="molecule type" value="Genomic_DNA"/>
</dbReference>
<keyword evidence="4 5" id="KW-0472">Membrane</keyword>
<evidence type="ECO:0000256" key="2">
    <source>
        <dbReference type="ARBA" id="ARBA00022692"/>
    </source>
</evidence>
<evidence type="ECO:0000313" key="7">
    <source>
        <dbReference type="EMBL" id="AFX74226.1"/>
    </source>
</evidence>
<comment type="subcellular location">
    <subcellularLocation>
        <location evidence="1">Membrane</location>
        <topology evidence="1">Multi-pass membrane protein</topology>
    </subcellularLocation>
</comment>
<dbReference type="AlphaFoldDB" id="A0AAI8FDS4"/>
<feature type="transmembrane region" description="Helical" evidence="5">
    <location>
        <begin position="108"/>
        <end position="130"/>
    </location>
</feature>
<evidence type="ECO:0000256" key="3">
    <source>
        <dbReference type="ARBA" id="ARBA00022989"/>
    </source>
</evidence>
<name>A0AAI8FDS4_MESHY</name>
<protein>
    <submittedName>
        <fullName evidence="7">Membrane protein</fullName>
    </submittedName>
</protein>
<accession>A0AAI8FDS4</accession>
<evidence type="ECO:0000259" key="6">
    <source>
        <dbReference type="Pfam" id="PF06271"/>
    </source>
</evidence>
<gene>
    <name evidence="7" type="ORF">MOS_299</name>
</gene>
<reference evidence="7 8" key="1">
    <citation type="journal article" date="2013" name="Genome Announc.">
        <title>Complete Genome Sequence of Mycoplasma hyorhinis Strain SK76.</title>
        <authorList>
            <person name="Goodison S."/>
            <person name="Urquidi V."/>
            <person name="Kumar D."/>
            <person name="Reyes L."/>
            <person name="Rosser C.J."/>
        </authorList>
    </citation>
    <scope>NUCLEOTIDE SEQUENCE [LARGE SCALE GENOMIC DNA]</scope>
    <source>
        <strain evidence="7 8">SK76</strain>
    </source>
</reference>
<feature type="transmembrane region" description="Helical" evidence="5">
    <location>
        <begin position="51"/>
        <end position="71"/>
    </location>
</feature>
<dbReference type="InterPro" id="IPR010432">
    <property type="entry name" value="RDD"/>
</dbReference>
<keyword evidence="2 5" id="KW-0812">Transmembrane</keyword>
<dbReference type="Pfam" id="PF06271">
    <property type="entry name" value="RDD"/>
    <property type="match status" value="1"/>
</dbReference>
<feature type="domain" description="RDD" evidence="6">
    <location>
        <begin position="8"/>
        <end position="121"/>
    </location>
</feature>
<feature type="transmembrane region" description="Helical" evidence="5">
    <location>
        <begin position="12"/>
        <end position="36"/>
    </location>
</feature>
<evidence type="ECO:0000313" key="8">
    <source>
        <dbReference type="Proteomes" id="UP000009399"/>
    </source>
</evidence>
<organism evidence="7 8">
    <name type="scientific">Mesomycoplasma hyorhinis SK76</name>
    <dbReference type="NCBI Taxonomy" id="1118964"/>
    <lineage>
        <taxon>Bacteria</taxon>
        <taxon>Bacillati</taxon>
        <taxon>Mycoplasmatota</taxon>
        <taxon>Mycoplasmoidales</taxon>
        <taxon>Metamycoplasmataceae</taxon>
        <taxon>Mesomycoplasma</taxon>
    </lineage>
</organism>
<keyword evidence="3 5" id="KW-1133">Transmembrane helix</keyword>
<dbReference type="Proteomes" id="UP000009399">
    <property type="component" value="Chromosome"/>
</dbReference>
<evidence type="ECO:0000256" key="5">
    <source>
        <dbReference type="SAM" id="Phobius"/>
    </source>
</evidence>
<feature type="transmembrane region" description="Helical" evidence="5">
    <location>
        <begin position="150"/>
        <end position="177"/>
    </location>
</feature>
<dbReference type="KEGG" id="mhs:MOS_299"/>